<dbReference type="GO" id="GO:0017025">
    <property type="term" value="F:TBP-class protein binding"/>
    <property type="evidence" value="ECO:0007669"/>
    <property type="project" value="InterPro"/>
</dbReference>
<dbReference type="Gene3D" id="1.10.472.10">
    <property type="entry name" value="Cyclin-like"/>
    <property type="match status" value="1"/>
</dbReference>
<evidence type="ECO:0000256" key="3">
    <source>
        <dbReference type="ARBA" id="ARBA00022737"/>
    </source>
</evidence>
<evidence type="ECO:0000256" key="5">
    <source>
        <dbReference type="ARBA" id="ARBA00023163"/>
    </source>
</evidence>
<keyword evidence="9" id="KW-0648">Protein biosynthesis</keyword>
<feature type="region of interest" description="Disordered" evidence="7">
    <location>
        <begin position="1"/>
        <end position="49"/>
    </location>
</feature>
<dbReference type="InterPro" id="IPR013763">
    <property type="entry name" value="Cyclin-like_dom"/>
</dbReference>
<dbReference type="GO" id="GO:0070897">
    <property type="term" value="P:transcription preinitiation complex assembly"/>
    <property type="evidence" value="ECO:0007669"/>
    <property type="project" value="InterPro"/>
</dbReference>
<dbReference type="InterPro" id="IPR013150">
    <property type="entry name" value="TFIIB_cyclin"/>
</dbReference>
<comment type="function">
    <text evidence="6">Stabilizes TBP binding to an archaeal box-A promoter. Also responsible for recruiting RNA polymerase II to the pre-initiation complex (DNA-TBP-TFIIB).</text>
</comment>
<dbReference type="FunFam" id="1.10.472.10:FF:000023">
    <property type="entry name" value="Transcription initiation factor IIB"/>
    <property type="match status" value="1"/>
</dbReference>
<organism evidence="9 10">
    <name type="scientific">Marine Group I thaumarchaeote SCGC AAA799-E16</name>
    <dbReference type="NCBI Taxonomy" id="1502292"/>
    <lineage>
        <taxon>Archaea</taxon>
        <taxon>Nitrososphaerota</taxon>
        <taxon>Marine Group I</taxon>
    </lineage>
</organism>
<feature type="compositionally biased region" description="Polar residues" evidence="7">
    <location>
        <begin position="1"/>
        <end position="12"/>
    </location>
</feature>
<dbReference type="GO" id="GO:0097550">
    <property type="term" value="C:transcription preinitiation complex"/>
    <property type="evidence" value="ECO:0007669"/>
    <property type="project" value="TreeGrafter"/>
</dbReference>
<reference evidence="9 10" key="1">
    <citation type="submission" date="2014-06" db="EMBL/GenBank/DDBJ databases">
        <authorList>
            <person name="Ngugi D.K."/>
            <person name="Blom J."/>
            <person name="Alam I."/>
            <person name="Rashid M."/>
            <person name="Ba Alawi W."/>
            <person name="Zhang G."/>
            <person name="Hikmawan T."/>
            <person name="Guan Y."/>
            <person name="Antunes A."/>
            <person name="Siam R."/>
            <person name="Eldorry H."/>
            <person name="Bajic V."/>
            <person name="Stingl U."/>
        </authorList>
    </citation>
    <scope>NUCLEOTIDE SEQUENCE [LARGE SCALE GENOMIC DNA]</scope>
    <source>
        <strain evidence="9">SCGC AAA799-E16</strain>
    </source>
</reference>
<evidence type="ECO:0000256" key="7">
    <source>
        <dbReference type="SAM" id="MobiDB-lite"/>
    </source>
</evidence>
<protein>
    <recommendedName>
        <fullName evidence="2">Transcription initiation factor IIB</fullName>
    </recommendedName>
</protein>
<feature type="non-terminal residue" evidence="9">
    <location>
        <position position="1"/>
    </location>
</feature>
<sequence>RMFSDNSATNKSRTGDRTSLTRHDQGLSTIINPANKDSAGNPLSASMKSSLKQLRKLDSRSRANKPIDRNLQHALGELLKMKEKLSLPDAVIEKAAYIYRKALERNLVRGRSISALTASALYAACRQSSTPRTINEITNTINMELDLRMPVVDSVSCIAKIASNAKLSEKTKRHAIKILKKAQQEHLLAGKDPMGMAASALYLASLETGQNIAQRDIAIAAGTTEVTIRNRCKNLRSLVV</sequence>
<evidence type="ECO:0000313" key="9">
    <source>
        <dbReference type="EMBL" id="KER05547.1"/>
    </source>
</evidence>
<gene>
    <name evidence="9" type="ORF">AAA799E16_01786</name>
</gene>
<evidence type="ECO:0000256" key="1">
    <source>
        <dbReference type="ARBA" id="ARBA00010857"/>
    </source>
</evidence>
<dbReference type="PANTHER" id="PTHR11618:SF13">
    <property type="entry name" value="TRANSCRIPTION INITIATION FACTOR IIB"/>
    <property type="match status" value="1"/>
</dbReference>
<dbReference type="Proteomes" id="UP000028027">
    <property type="component" value="Unassembled WGS sequence"/>
</dbReference>
<dbReference type="AlphaFoldDB" id="A0A081S3P4"/>
<evidence type="ECO:0000256" key="6">
    <source>
        <dbReference type="ARBA" id="ARBA00053882"/>
    </source>
</evidence>
<dbReference type="InterPro" id="IPR000812">
    <property type="entry name" value="TFIIB"/>
</dbReference>
<dbReference type="InterPro" id="IPR036915">
    <property type="entry name" value="Cyclin-like_sf"/>
</dbReference>
<keyword evidence="4" id="KW-0805">Transcription regulation</keyword>
<dbReference type="Gene3D" id="1.10.472.170">
    <property type="match status" value="1"/>
</dbReference>
<comment type="caution">
    <text evidence="9">The sequence shown here is derived from an EMBL/GenBank/DDBJ whole genome shotgun (WGS) entry which is preliminary data.</text>
</comment>
<keyword evidence="10" id="KW-1185">Reference proteome</keyword>
<keyword evidence="5" id="KW-0804">Transcription</keyword>
<evidence type="ECO:0000256" key="2">
    <source>
        <dbReference type="ARBA" id="ARBA00013932"/>
    </source>
</evidence>
<name>A0A081S3P4_9ARCH</name>
<feature type="domain" description="Cyclin-like" evidence="8">
    <location>
        <begin position="158"/>
        <end position="237"/>
    </location>
</feature>
<feature type="domain" description="Cyclin-like" evidence="8">
    <location>
        <begin position="76"/>
        <end position="157"/>
    </location>
</feature>
<proteinExistence type="inferred from homology"/>
<dbReference type="Pfam" id="PF00382">
    <property type="entry name" value="TFIIB"/>
    <property type="match status" value="2"/>
</dbReference>
<dbReference type="PATRIC" id="fig|1502292.3.peg.1651"/>
<keyword evidence="3" id="KW-0677">Repeat</keyword>
<feature type="compositionally biased region" description="Basic and acidic residues" evidence="7">
    <location>
        <begin position="13"/>
        <end position="25"/>
    </location>
</feature>
<evidence type="ECO:0000259" key="8">
    <source>
        <dbReference type="SMART" id="SM00385"/>
    </source>
</evidence>
<evidence type="ECO:0000313" key="10">
    <source>
        <dbReference type="Proteomes" id="UP000028027"/>
    </source>
</evidence>
<dbReference type="PROSITE" id="PS00782">
    <property type="entry name" value="TFIIB"/>
    <property type="match status" value="1"/>
</dbReference>
<dbReference type="PANTHER" id="PTHR11618">
    <property type="entry name" value="TRANSCRIPTION INITIATION FACTOR IIB-RELATED"/>
    <property type="match status" value="1"/>
</dbReference>
<dbReference type="PRINTS" id="PR00685">
    <property type="entry name" value="TIFACTORIIB"/>
</dbReference>
<dbReference type="SMART" id="SM00385">
    <property type="entry name" value="CYCLIN"/>
    <property type="match status" value="2"/>
</dbReference>
<keyword evidence="9" id="KW-0396">Initiation factor</keyword>
<evidence type="ECO:0000256" key="4">
    <source>
        <dbReference type="ARBA" id="ARBA00023015"/>
    </source>
</evidence>
<accession>A0A081S3P4</accession>
<dbReference type="EMBL" id="JNVL01000046">
    <property type="protein sequence ID" value="KER05547.1"/>
    <property type="molecule type" value="Genomic_DNA"/>
</dbReference>
<dbReference type="InterPro" id="IPR023486">
    <property type="entry name" value="TFIIB_CS"/>
</dbReference>
<dbReference type="SUPFAM" id="SSF47954">
    <property type="entry name" value="Cyclin-like"/>
    <property type="match status" value="2"/>
</dbReference>
<comment type="similarity">
    <text evidence="1">Belongs to the TFIIB family.</text>
</comment>
<dbReference type="GO" id="GO:0003743">
    <property type="term" value="F:translation initiation factor activity"/>
    <property type="evidence" value="ECO:0007669"/>
    <property type="project" value="UniProtKB-KW"/>
</dbReference>